<evidence type="ECO:0000256" key="2">
    <source>
        <dbReference type="ARBA" id="ARBA00023002"/>
    </source>
</evidence>
<dbReference type="Pfam" id="PF02662">
    <property type="entry name" value="FlpD"/>
    <property type="match status" value="1"/>
</dbReference>
<keyword evidence="3" id="KW-0408">Iron</keyword>
<feature type="domain" description="F420-non-reducing hydrogenase iron-sulfur subunit D" evidence="5">
    <location>
        <begin position="2"/>
        <end position="104"/>
    </location>
</feature>
<dbReference type="EC" id="1.12.99.-" evidence="6"/>
<keyword evidence="1" id="KW-0479">Metal-binding</keyword>
<organism evidence="6">
    <name type="scientific">uncultured Desulfobacteraceae bacterium</name>
    <dbReference type="NCBI Taxonomy" id="218296"/>
    <lineage>
        <taxon>Bacteria</taxon>
        <taxon>Pseudomonadati</taxon>
        <taxon>Thermodesulfobacteriota</taxon>
        <taxon>Desulfobacteria</taxon>
        <taxon>Desulfobacterales</taxon>
        <taxon>Desulfobacteraceae</taxon>
        <taxon>environmental samples</taxon>
    </lineage>
</organism>
<gene>
    <name evidence="6" type="primary">vhuD</name>
    <name evidence="6" type="ORF">EPICR_30285</name>
</gene>
<keyword evidence="4" id="KW-0411">Iron-sulfur</keyword>
<evidence type="ECO:0000313" key="6">
    <source>
        <dbReference type="EMBL" id="VEN74348.1"/>
    </source>
</evidence>
<name>A0A484HJD3_9BACT</name>
<proteinExistence type="predicted"/>
<dbReference type="AlphaFoldDB" id="A0A484HJD3"/>
<dbReference type="GO" id="GO:0016491">
    <property type="term" value="F:oxidoreductase activity"/>
    <property type="evidence" value="ECO:0007669"/>
    <property type="project" value="UniProtKB-KW"/>
</dbReference>
<protein>
    <submittedName>
        <fullName evidence="6">F420-non-reducing hydrogenase vhu iron-sulfur subunit D</fullName>
        <ecNumber evidence="6">1.12.99.-</ecNumber>
    </submittedName>
</protein>
<sequence>MRLQYPSDIKIVRVPCTGKVDVLYMLRAFEKGADGVYVVGCMEGDCHFKTGNFRARKRVEQAQKILDAVGVGKDRIEMFNLSSSEGPLFAKIAREMSERIRKLGPNPIKLKRAGGKKAA</sequence>
<keyword evidence="2 6" id="KW-0560">Oxidoreductase</keyword>
<dbReference type="GO" id="GO:0051536">
    <property type="term" value="F:iron-sulfur cluster binding"/>
    <property type="evidence" value="ECO:0007669"/>
    <property type="project" value="UniProtKB-KW"/>
</dbReference>
<evidence type="ECO:0000259" key="5">
    <source>
        <dbReference type="Pfam" id="PF02662"/>
    </source>
</evidence>
<dbReference type="GO" id="GO:0046872">
    <property type="term" value="F:metal ion binding"/>
    <property type="evidence" value="ECO:0007669"/>
    <property type="project" value="UniProtKB-KW"/>
</dbReference>
<evidence type="ECO:0000256" key="1">
    <source>
        <dbReference type="ARBA" id="ARBA00022723"/>
    </source>
</evidence>
<evidence type="ECO:0000256" key="4">
    <source>
        <dbReference type="ARBA" id="ARBA00023014"/>
    </source>
</evidence>
<dbReference type="EMBL" id="CAACVI010000023">
    <property type="protein sequence ID" value="VEN74348.1"/>
    <property type="molecule type" value="Genomic_DNA"/>
</dbReference>
<dbReference type="InterPro" id="IPR003813">
    <property type="entry name" value="MvhD/FlpD"/>
</dbReference>
<evidence type="ECO:0000256" key="3">
    <source>
        <dbReference type="ARBA" id="ARBA00023004"/>
    </source>
</evidence>
<accession>A0A484HJD3</accession>
<reference evidence="6" key="1">
    <citation type="submission" date="2019-01" db="EMBL/GenBank/DDBJ databases">
        <authorList>
            <consortium name="Genoscope - CEA"/>
            <person name="William W."/>
        </authorList>
    </citation>
    <scope>NUCLEOTIDE SEQUENCE</scope>
    <source>
        <strain evidence="6">CR-1</strain>
    </source>
</reference>